<reference evidence="1" key="1">
    <citation type="submission" date="2015-04" db="UniProtKB">
        <authorList>
            <consortium name="EnsemblPlants"/>
        </authorList>
    </citation>
    <scope>IDENTIFICATION</scope>
    <source>
        <strain evidence="1">SL10</strain>
    </source>
</reference>
<dbReference type="HOGENOM" id="CLU_2389919_0_0_1"/>
<proteinExistence type="predicted"/>
<dbReference type="AlphaFoldDB" id="A0A0E0HCP9"/>
<keyword evidence="2" id="KW-1185">Reference proteome</keyword>
<name>A0A0E0HCP9_ORYNI</name>
<dbReference type="Proteomes" id="UP000006591">
    <property type="component" value="Chromosome 5"/>
</dbReference>
<organism evidence="1">
    <name type="scientific">Oryza nivara</name>
    <name type="common">Indian wild rice</name>
    <name type="synonym">Oryza sativa f. spontanea</name>
    <dbReference type="NCBI Taxonomy" id="4536"/>
    <lineage>
        <taxon>Eukaryota</taxon>
        <taxon>Viridiplantae</taxon>
        <taxon>Streptophyta</taxon>
        <taxon>Embryophyta</taxon>
        <taxon>Tracheophyta</taxon>
        <taxon>Spermatophyta</taxon>
        <taxon>Magnoliopsida</taxon>
        <taxon>Liliopsida</taxon>
        <taxon>Poales</taxon>
        <taxon>Poaceae</taxon>
        <taxon>BOP clade</taxon>
        <taxon>Oryzoideae</taxon>
        <taxon>Oryzeae</taxon>
        <taxon>Oryzinae</taxon>
        <taxon>Oryza</taxon>
    </lineage>
</organism>
<protein>
    <submittedName>
        <fullName evidence="1">Uncharacterized protein</fullName>
    </submittedName>
</protein>
<sequence>MDYISGFCYKTYIHRYLLGIGRKNVTKNQGTCCWWGLLQFFGLSGNHETMSVLTKFSLLIQLKFYILLATGCPTERFCRFQRKRKERCCGEFSS</sequence>
<dbReference type="EnsemblPlants" id="ONIVA05G12390.1">
    <property type="protein sequence ID" value="ONIVA05G12390.1"/>
    <property type="gene ID" value="ONIVA05G12390"/>
</dbReference>
<accession>A0A0E0HCP9</accession>
<reference evidence="1" key="2">
    <citation type="submission" date="2018-04" db="EMBL/GenBank/DDBJ databases">
        <title>OnivRS2 (Oryza nivara Reference Sequence Version 2).</title>
        <authorList>
            <person name="Zhang J."/>
            <person name="Kudrna D."/>
            <person name="Lee S."/>
            <person name="Talag J."/>
            <person name="Rajasekar S."/>
            <person name="Welchert J."/>
            <person name="Hsing Y.-I."/>
            <person name="Wing R.A."/>
        </authorList>
    </citation>
    <scope>NUCLEOTIDE SEQUENCE [LARGE SCALE GENOMIC DNA]</scope>
    <source>
        <strain evidence="1">SL10</strain>
    </source>
</reference>
<evidence type="ECO:0000313" key="2">
    <source>
        <dbReference type="Proteomes" id="UP000006591"/>
    </source>
</evidence>
<evidence type="ECO:0000313" key="1">
    <source>
        <dbReference type="EnsemblPlants" id="ONIVA05G12390.1"/>
    </source>
</evidence>
<dbReference type="Gramene" id="ONIVA05G12390.1">
    <property type="protein sequence ID" value="ONIVA05G12390.1"/>
    <property type="gene ID" value="ONIVA05G12390"/>
</dbReference>